<protein>
    <submittedName>
        <fullName evidence="4">Quinoprotein relay system zinc metallohydrolase 1</fullName>
    </submittedName>
</protein>
<dbReference type="SMART" id="SM00849">
    <property type="entry name" value="Lactamase_B"/>
    <property type="match status" value="1"/>
</dbReference>
<sequence length="317" mass="33992">MMLTRRAMLGAALALPVAARAEQFAGRYEPRAEPIADGLWMVRGADAPIEFGNGGAIANSALIATEAGTVLFDPGVSLTHGQALAALALQVTGIPVARVYVSHLHPDHAFGAAAFDPWIVHALPATRKELERDGEGLSDAMYDLLADWMKGTNLVLPLGDVAAGDATFGGRDFRMFALSGHSGGDLALLDRRTGTLIAGDLVFHDRAPSTPHADLPSWRAALDVLEATPHKLLLPGHGPLDTDHTAITQTRDWLDWIDATLRKAVAGGLSMAEAGDIAIPGRFARLKAARYEWQRSVSHFYPGLEEELLPRLQEIRP</sequence>
<keyword evidence="2" id="KW-0732">Signal</keyword>
<feature type="signal peptide" evidence="2">
    <location>
        <begin position="1"/>
        <end position="21"/>
    </location>
</feature>
<dbReference type="SUPFAM" id="SSF56281">
    <property type="entry name" value="Metallo-hydrolase/oxidoreductase"/>
    <property type="match status" value="1"/>
</dbReference>
<evidence type="ECO:0000313" key="4">
    <source>
        <dbReference type="EMBL" id="MCT2398758.1"/>
    </source>
</evidence>
<dbReference type="InterPro" id="IPR001279">
    <property type="entry name" value="Metallo-B-lactamas"/>
</dbReference>
<comment type="similarity">
    <text evidence="1">Belongs to the metallo-beta-lactamase superfamily. Class-B beta-lactamase family.</text>
</comment>
<dbReference type="RefSeq" id="WP_260044220.1">
    <property type="nucleotide sequence ID" value="NZ_JANZXA010000002.1"/>
</dbReference>
<organism evidence="4 5">
    <name type="scientific">Novosphingobium mangrovi</name>
    <name type="common">ex Huang et al. 2023</name>
    <dbReference type="NCBI Taxonomy" id="2976432"/>
    <lineage>
        <taxon>Bacteria</taxon>
        <taxon>Pseudomonadati</taxon>
        <taxon>Pseudomonadota</taxon>
        <taxon>Alphaproteobacteria</taxon>
        <taxon>Sphingomonadales</taxon>
        <taxon>Sphingomonadaceae</taxon>
        <taxon>Novosphingobium</taxon>
    </lineage>
</organism>
<dbReference type="PANTHER" id="PTHR42951:SF4">
    <property type="entry name" value="ACYL-COENZYME A THIOESTERASE MBLAC2"/>
    <property type="match status" value="1"/>
</dbReference>
<dbReference type="InterPro" id="IPR050855">
    <property type="entry name" value="NDM-1-like"/>
</dbReference>
<evidence type="ECO:0000313" key="5">
    <source>
        <dbReference type="Proteomes" id="UP001165583"/>
    </source>
</evidence>
<accession>A0ABT2I279</accession>
<dbReference type="Proteomes" id="UP001165583">
    <property type="component" value="Unassembled WGS sequence"/>
</dbReference>
<reference evidence="4" key="1">
    <citation type="submission" date="2022-09" db="EMBL/GenBank/DDBJ databases">
        <title>Novosphingobium sp. Nov., a polycyclic aromatic hydrocarbon-degrading bacterium isolated form mangrove sediments in HongKong.</title>
        <authorList>
            <person name="Hu Z."/>
        </authorList>
    </citation>
    <scope>NUCLEOTIDE SEQUENCE</scope>
    <source>
        <strain evidence="4">HK4-1</strain>
    </source>
</reference>
<gene>
    <name evidence="4" type="ORF">NZK81_04270</name>
</gene>
<evidence type="ECO:0000256" key="1">
    <source>
        <dbReference type="ARBA" id="ARBA00005250"/>
    </source>
</evidence>
<comment type="caution">
    <text evidence="4">The sequence shown here is derived from an EMBL/GenBank/DDBJ whole genome shotgun (WGS) entry which is preliminary data.</text>
</comment>
<dbReference type="PANTHER" id="PTHR42951">
    <property type="entry name" value="METALLO-BETA-LACTAMASE DOMAIN-CONTAINING"/>
    <property type="match status" value="1"/>
</dbReference>
<proteinExistence type="inferred from homology"/>
<dbReference type="InterPro" id="IPR036866">
    <property type="entry name" value="RibonucZ/Hydroxyglut_hydro"/>
</dbReference>
<dbReference type="Pfam" id="PF00753">
    <property type="entry name" value="Lactamase_B"/>
    <property type="match status" value="1"/>
</dbReference>
<dbReference type="EMBL" id="JANZXA010000002">
    <property type="protein sequence ID" value="MCT2398758.1"/>
    <property type="molecule type" value="Genomic_DNA"/>
</dbReference>
<evidence type="ECO:0000259" key="3">
    <source>
        <dbReference type="SMART" id="SM00849"/>
    </source>
</evidence>
<feature type="domain" description="Metallo-beta-lactamase" evidence="3">
    <location>
        <begin position="57"/>
        <end position="237"/>
    </location>
</feature>
<dbReference type="InterPro" id="IPR030811">
    <property type="entry name" value="SoxH-rel_PQQ_1"/>
</dbReference>
<dbReference type="Gene3D" id="3.60.15.10">
    <property type="entry name" value="Ribonuclease Z/Hydroxyacylglutathione hydrolase-like"/>
    <property type="match status" value="1"/>
</dbReference>
<name>A0ABT2I279_9SPHN</name>
<dbReference type="NCBIfam" id="TIGR04558">
    <property type="entry name" value="SoxH_rel_PQQ_1"/>
    <property type="match status" value="1"/>
</dbReference>
<keyword evidence="5" id="KW-1185">Reference proteome</keyword>
<evidence type="ECO:0000256" key="2">
    <source>
        <dbReference type="SAM" id="SignalP"/>
    </source>
</evidence>
<feature type="chain" id="PRO_5047411347" evidence="2">
    <location>
        <begin position="22"/>
        <end position="317"/>
    </location>
</feature>
<dbReference type="CDD" id="cd16282">
    <property type="entry name" value="metallo-hydrolase-like_MBL-fold"/>
    <property type="match status" value="1"/>
</dbReference>